<accession>A0A0F9GSU9</accession>
<comment type="caution">
    <text evidence="1">The sequence shown here is derived from an EMBL/GenBank/DDBJ whole genome shotgun (WGS) entry which is preliminary data.</text>
</comment>
<evidence type="ECO:0000313" key="1">
    <source>
        <dbReference type="EMBL" id="KKL93716.1"/>
    </source>
</evidence>
<proteinExistence type="predicted"/>
<reference evidence="1" key="1">
    <citation type="journal article" date="2015" name="Nature">
        <title>Complex archaea that bridge the gap between prokaryotes and eukaryotes.</title>
        <authorList>
            <person name="Spang A."/>
            <person name="Saw J.H."/>
            <person name="Jorgensen S.L."/>
            <person name="Zaremba-Niedzwiedzka K."/>
            <person name="Martijn J."/>
            <person name="Lind A.E."/>
            <person name="van Eijk R."/>
            <person name="Schleper C."/>
            <person name="Guy L."/>
            <person name="Ettema T.J."/>
        </authorList>
    </citation>
    <scope>NUCLEOTIDE SEQUENCE</scope>
</reference>
<dbReference type="EMBL" id="LAZR01019114">
    <property type="protein sequence ID" value="KKL93716.1"/>
    <property type="molecule type" value="Genomic_DNA"/>
</dbReference>
<protein>
    <submittedName>
        <fullName evidence="1">Uncharacterized protein</fullName>
    </submittedName>
</protein>
<dbReference type="InterPro" id="IPR036888">
    <property type="entry name" value="DNA_integrity_DisA_N_sf"/>
</dbReference>
<gene>
    <name evidence="1" type="ORF">LCGC14_1871930</name>
</gene>
<sequence>MEEKIRPLERDSAIAISLSQISKEKALSYYSESYEQNGLKITSSECIIPDEIFLKILNDCLILSQQKIEDRVISTKFIFLNSKSGFSKWPKGVIFIPIEEISFPSIDLQILKKFLEMVSDTNSFLVIDFLENKRDNLNFSLKGFMFVEKSLNSLLFTYEQERLSMKGKSMKDLLVCLYNSVIFSVNDGRVSVSYLNESFLIIEKGLISQNPYFDIEIFFISNYSKEFREKIKDFIGKDFKDLPLKELINKLYVEEIDELTQKKLIKRALIEYKVSESLRNIFLKISEARHGSTLIFNFEGNIDDKELFQPGAIKLKIPYGSTLLKMREIDEIISFHNEDSQEVFNSIEMYESAIVSISKTDGAMIFNPNLDLILAGAFLKTKSSASLSGGARRKSAEGFIMDNKGSMAIVISQDGSITYLPEIVIKKT</sequence>
<organism evidence="1">
    <name type="scientific">marine sediment metagenome</name>
    <dbReference type="NCBI Taxonomy" id="412755"/>
    <lineage>
        <taxon>unclassified sequences</taxon>
        <taxon>metagenomes</taxon>
        <taxon>ecological metagenomes</taxon>
    </lineage>
</organism>
<dbReference type="Gene3D" id="3.40.1700.10">
    <property type="entry name" value="DNA integrity scanning protein, DisA, N-terminal domain"/>
    <property type="match status" value="1"/>
</dbReference>
<dbReference type="AlphaFoldDB" id="A0A0F9GSU9"/>
<name>A0A0F9GSU9_9ZZZZ</name>